<protein>
    <recommendedName>
        <fullName evidence="5">Ig-like domain-containing protein</fullName>
    </recommendedName>
</protein>
<dbReference type="EMBL" id="KZ308649">
    <property type="protein sequence ID" value="KAG8232774.1"/>
    <property type="molecule type" value="Genomic_DNA"/>
</dbReference>
<reference evidence="6" key="2">
    <citation type="submission" date="2017-10" db="EMBL/GenBank/DDBJ databases">
        <title>Ladona fulva Genome sequencing and assembly.</title>
        <authorList>
            <person name="Murali S."/>
            <person name="Richards S."/>
            <person name="Bandaranaike D."/>
            <person name="Bellair M."/>
            <person name="Blankenburg K."/>
            <person name="Chao H."/>
            <person name="Dinh H."/>
            <person name="Doddapaneni H."/>
            <person name="Dugan-Rocha S."/>
            <person name="Elkadiri S."/>
            <person name="Gnanaolivu R."/>
            <person name="Hernandez B."/>
            <person name="Skinner E."/>
            <person name="Javaid M."/>
            <person name="Lee S."/>
            <person name="Li M."/>
            <person name="Ming W."/>
            <person name="Munidasa M."/>
            <person name="Muniz J."/>
            <person name="Nguyen L."/>
            <person name="Hughes D."/>
            <person name="Osuji N."/>
            <person name="Pu L.-L."/>
            <person name="Puazo M."/>
            <person name="Qu C."/>
            <person name="Quiroz J."/>
            <person name="Raj R."/>
            <person name="Weissenberger G."/>
            <person name="Xin Y."/>
            <person name="Zou X."/>
            <person name="Han Y."/>
            <person name="Worley K."/>
            <person name="Muzny D."/>
            <person name="Gibbs R."/>
        </authorList>
    </citation>
    <scope>NUCLEOTIDE SEQUENCE</scope>
    <source>
        <strain evidence="6">Sampled in the wild</strain>
    </source>
</reference>
<evidence type="ECO:0000256" key="2">
    <source>
        <dbReference type="ARBA" id="ARBA00022737"/>
    </source>
</evidence>
<dbReference type="InterPro" id="IPR013783">
    <property type="entry name" value="Ig-like_fold"/>
</dbReference>
<dbReference type="CDD" id="cd00096">
    <property type="entry name" value="Ig"/>
    <property type="match status" value="1"/>
</dbReference>
<name>A0A8K0P6L6_LADFU</name>
<evidence type="ECO:0000256" key="4">
    <source>
        <dbReference type="ARBA" id="ARBA00023319"/>
    </source>
</evidence>
<keyword evidence="4" id="KW-0393">Immunoglobulin domain</keyword>
<dbReference type="Gene3D" id="2.60.40.10">
    <property type="entry name" value="Immunoglobulins"/>
    <property type="match status" value="1"/>
</dbReference>
<dbReference type="SUPFAM" id="SSF47986">
    <property type="entry name" value="DEATH domain"/>
    <property type="match status" value="1"/>
</dbReference>
<proteinExistence type="predicted"/>
<keyword evidence="2" id="KW-0677">Repeat</keyword>
<comment type="caution">
    <text evidence="6">The sequence shown here is derived from an EMBL/GenBank/DDBJ whole genome shotgun (WGS) entry which is preliminary data.</text>
</comment>
<evidence type="ECO:0000256" key="1">
    <source>
        <dbReference type="ARBA" id="ARBA00022729"/>
    </source>
</evidence>
<dbReference type="Proteomes" id="UP000792457">
    <property type="component" value="Unassembled WGS sequence"/>
</dbReference>
<dbReference type="InterPro" id="IPR036179">
    <property type="entry name" value="Ig-like_dom_sf"/>
</dbReference>
<evidence type="ECO:0000313" key="7">
    <source>
        <dbReference type="Proteomes" id="UP000792457"/>
    </source>
</evidence>
<keyword evidence="7" id="KW-1185">Reference proteome</keyword>
<feature type="domain" description="Ig-like" evidence="5">
    <location>
        <begin position="104"/>
        <end position="190"/>
    </location>
</feature>
<dbReference type="OrthoDB" id="417046at2759"/>
<evidence type="ECO:0000313" key="6">
    <source>
        <dbReference type="EMBL" id="KAG8232774.1"/>
    </source>
</evidence>
<keyword evidence="3" id="KW-1015">Disulfide bond</keyword>
<dbReference type="Pfam" id="PF13927">
    <property type="entry name" value="Ig_3"/>
    <property type="match status" value="1"/>
</dbReference>
<dbReference type="InterPro" id="IPR011029">
    <property type="entry name" value="DEATH-like_dom_sf"/>
</dbReference>
<dbReference type="InterPro" id="IPR007110">
    <property type="entry name" value="Ig-like_dom"/>
</dbReference>
<organism evidence="6 7">
    <name type="scientific">Ladona fulva</name>
    <name type="common">Scarce chaser dragonfly</name>
    <name type="synonym">Libellula fulva</name>
    <dbReference type="NCBI Taxonomy" id="123851"/>
    <lineage>
        <taxon>Eukaryota</taxon>
        <taxon>Metazoa</taxon>
        <taxon>Ecdysozoa</taxon>
        <taxon>Arthropoda</taxon>
        <taxon>Hexapoda</taxon>
        <taxon>Insecta</taxon>
        <taxon>Pterygota</taxon>
        <taxon>Palaeoptera</taxon>
        <taxon>Odonata</taxon>
        <taxon>Epiprocta</taxon>
        <taxon>Anisoptera</taxon>
        <taxon>Libelluloidea</taxon>
        <taxon>Libellulidae</taxon>
        <taxon>Ladona</taxon>
    </lineage>
</organism>
<dbReference type="AlphaFoldDB" id="A0A8K0P6L6"/>
<dbReference type="InterPro" id="IPR003598">
    <property type="entry name" value="Ig_sub2"/>
</dbReference>
<keyword evidence="1" id="KW-0732">Signal</keyword>
<dbReference type="PANTHER" id="PTHR12231:SF253">
    <property type="entry name" value="DPR-INTERACTING PROTEIN ETA, ISOFORM B-RELATED"/>
    <property type="match status" value="1"/>
</dbReference>
<reference evidence="6" key="1">
    <citation type="submission" date="2013-04" db="EMBL/GenBank/DDBJ databases">
        <authorList>
            <person name="Qu J."/>
            <person name="Murali S.C."/>
            <person name="Bandaranaike D."/>
            <person name="Bellair M."/>
            <person name="Blankenburg K."/>
            <person name="Chao H."/>
            <person name="Dinh H."/>
            <person name="Doddapaneni H."/>
            <person name="Downs B."/>
            <person name="Dugan-Rocha S."/>
            <person name="Elkadiri S."/>
            <person name="Gnanaolivu R.D."/>
            <person name="Hernandez B."/>
            <person name="Javaid M."/>
            <person name="Jayaseelan J.C."/>
            <person name="Lee S."/>
            <person name="Li M."/>
            <person name="Ming W."/>
            <person name="Munidasa M."/>
            <person name="Muniz J."/>
            <person name="Nguyen L."/>
            <person name="Ongeri F."/>
            <person name="Osuji N."/>
            <person name="Pu L.-L."/>
            <person name="Puazo M."/>
            <person name="Qu C."/>
            <person name="Quiroz J."/>
            <person name="Raj R."/>
            <person name="Weissenberger G."/>
            <person name="Xin Y."/>
            <person name="Zou X."/>
            <person name="Han Y."/>
            <person name="Richards S."/>
            <person name="Worley K."/>
            <person name="Muzny D."/>
            <person name="Gibbs R."/>
        </authorList>
    </citation>
    <scope>NUCLEOTIDE SEQUENCE</scope>
    <source>
        <strain evidence="6">Sampled in the wild</strain>
    </source>
</reference>
<dbReference type="SUPFAM" id="SSF48726">
    <property type="entry name" value="Immunoglobulin"/>
    <property type="match status" value="1"/>
</dbReference>
<dbReference type="PROSITE" id="PS50835">
    <property type="entry name" value="IG_LIKE"/>
    <property type="match status" value="1"/>
</dbReference>
<sequence>MCVIKLFWKGEMEIEDQSNSFDAPLSSLSYGTRRLLTDCLNKSEAWKKLAESFLDLDIFSNAEIHNFEVNASPASCLLQELEDRLCTIGILVERLQPLVIVKHPCLYSESCSGESRKDSLLIPFGGTLKLHCRATGLPPPIYTWFRENEELDQTGEILTIDDFGSEHVGEYCCRISQQLPYDERSEELVSYPVVVELLPELPEIIAQPKSETCREGTDVKITFHIHEIPSLGVVEYQWFKGNTALPNGTSKDLE</sequence>
<dbReference type="InterPro" id="IPR051170">
    <property type="entry name" value="Neural/epithelial_adhesion"/>
</dbReference>
<dbReference type="SMART" id="SM00408">
    <property type="entry name" value="IGc2"/>
    <property type="match status" value="1"/>
</dbReference>
<accession>A0A8K0P6L6</accession>
<evidence type="ECO:0000256" key="3">
    <source>
        <dbReference type="ARBA" id="ARBA00023157"/>
    </source>
</evidence>
<dbReference type="PANTHER" id="PTHR12231">
    <property type="entry name" value="CTX-RELATED TYPE I TRANSMEMBRANE PROTEIN"/>
    <property type="match status" value="1"/>
</dbReference>
<gene>
    <name evidence="6" type="ORF">J437_LFUL012914</name>
</gene>
<feature type="non-terminal residue" evidence="6">
    <location>
        <position position="1"/>
    </location>
</feature>
<dbReference type="Gene3D" id="1.10.533.10">
    <property type="entry name" value="Death Domain, Fas"/>
    <property type="match status" value="1"/>
</dbReference>
<evidence type="ECO:0000259" key="5">
    <source>
        <dbReference type="PROSITE" id="PS50835"/>
    </source>
</evidence>